<dbReference type="AlphaFoldDB" id="A0A0F9FFS2"/>
<accession>A0A0F9FFS2</accession>
<dbReference type="Pfam" id="PF02026">
    <property type="entry name" value="RyR"/>
    <property type="match status" value="1"/>
</dbReference>
<dbReference type="Gene3D" id="6.20.350.10">
    <property type="match status" value="1"/>
</dbReference>
<sequence>MKIIISENAKKKLVEELAELEHDQWMLWAKDILKSEDITKERSDRWKKESFKPYKDLSGKQKNMDREWAEKVLKIVNKYMEEK</sequence>
<dbReference type="InterPro" id="IPR003032">
    <property type="entry name" value="Ryanodine_rcpt"/>
</dbReference>
<dbReference type="EMBL" id="LAZR01021488">
    <property type="protein sequence ID" value="KKL85148.1"/>
    <property type="molecule type" value="Genomic_DNA"/>
</dbReference>
<organism evidence="2">
    <name type="scientific">marine sediment metagenome</name>
    <dbReference type="NCBI Taxonomy" id="412755"/>
    <lineage>
        <taxon>unclassified sequences</taxon>
        <taxon>metagenomes</taxon>
        <taxon>ecological metagenomes</taxon>
    </lineage>
</organism>
<comment type="caution">
    <text evidence="2">The sequence shown here is derived from an EMBL/GenBank/DDBJ whole genome shotgun (WGS) entry which is preliminary data.</text>
</comment>
<protein>
    <recommendedName>
        <fullName evidence="1">Ryanodine receptor Ryr domain-containing protein</fullName>
    </recommendedName>
</protein>
<name>A0A0F9FFS2_9ZZZZ</name>
<gene>
    <name evidence="2" type="ORF">LCGC14_1957640</name>
</gene>
<proteinExistence type="predicted"/>
<evidence type="ECO:0000313" key="2">
    <source>
        <dbReference type="EMBL" id="KKL85148.1"/>
    </source>
</evidence>
<evidence type="ECO:0000259" key="1">
    <source>
        <dbReference type="Pfam" id="PF02026"/>
    </source>
</evidence>
<reference evidence="2" key="1">
    <citation type="journal article" date="2015" name="Nature">
        <title>Complex archaea that bridge the gap between prokaryotes and eukaryotes.</title>
        <authorList>
            <person name="Spang A."/>
            <person name="Saw J.H."/>
            <person name="Jorgensen S.L."/>
            <person name="Zaremba-Niedzwiedzka K."/>
            <person name="Martijn J."/>
            <person name="Lind A.E."/>
            <person name="van Eijk R."/>
            <person name="Schleper C."/>
            <person name="Guy L."/>
            <person name="Ettema T.J."/>
        </authorList>
    </citation>
    <scope>NUCLEOTIDE SEQUENCE</scope>
</reference>
<feature type="domain" description="Ryanodine receptor Ryr" evidence="1">
    <location>
        <begin position="8"/>
        <end position="77"/>
    </location>
</feature>